<name>A0A238H8H3_9BURK</name>
<dbReference type="AlphaFoldDB" id="A0A238H8H3"/>
<dbReference type="EMBL" id="FXAN01000074">
    <property type="protein sequence ID" value="SMG01490.1"/>
    <property type="molecule type" value="Genomic_DNA"/>
</dbReference>
<protein>
    <submittedName>
        <fullName evidence="1">Uncharacterized protein</fullName>
    </submittedName>
</protein>
<sequence>MSDRAPHPASASAAETYLQDFHGSHPGWELCHVLARNA</sequence>
<evidence type="ECO:0000313" key="2">
    <source>
        <dbReference type="Proteomes" id="UP000198460"/>
    </source>
</evidence>
<evidence type="ECO:0000313" key="1">
    <source>
        <dbReference type="EMBL" id="SMG01490.1"/>
    </source>
</evidence>
<proteinExistence type="predicted"/>
<gene>
    <name evidence="1" type="ORF">BSIN_4369</name>
</gene>
<accession>A0A238H8H3</accession>
<dbReference type="Proteomes" id="UP000198460">
    <property type="component" value="Unassembled WGS sequence"/>
</dbReference>
<organism evidence="1 2">
    <name type="scientific">Burkholderia singularis</name>
    <dbReference type="NCBI Taxonomy" id="1503053"/>
    <lineage>
        <taxon>Bacteria</taxon>
        <taxon>Pseudomonadati</taxon>
        <taxon>Pseudomonadota</taxon>
        <taxon>Betaproteobacteria</taxon>
        <taxon>Burkholderiales</taxon>
        <taxon>Burkholderiaceae</taxon>
        <taxon>Burkholderia</taxon>
        <taxon>pseudomallei group</taxon>
    </lineage>
</organism>
<reference evidence="1 2" key="1">
    <citation type="submission" date="2017-04" db="EMBL/GenBank/DDBJ databases">
        <authorList>
            <person name="Afonso C.L."/>
            <person name="Miller P.J."/>
            <person name="Scott M.A."/>
            <person name="Spackman E."/>
            <person name="Goraichik I."/>
            <person name="Dimitrov K.M."/>
            <person name="Suarez D.L."/>
            <person name="Swayne D.E."/>
        </authorList>
    </citation>
    <scope>NUCLEOTIDE SEQUENCE [LARGE SCALE GENOMIC DNA]</scope>
    <source>
        <strain evidence="1">LMG 28154</strain>
    </source>
</reference>